<dbReference type="InterPro" id="IPR001173">
    <property type="entry name" value="Glyco_trans_2-like"/>
</dbReference>
<protein>
    <submittedName>
        <fullName evidence="5">Rhamnosyltransferase</fullName>
    </submittedName>
</protein>
<keyword evidence="6" id="KW-1185">Reference proteome</keyword>
<accession>A0ABQ6H4A3</accession>
<gene>
    <name evidence="5" type="primary">rfbQ</name>
    <name evidence="5" type="ORF">theurythT_07280</name>
</gene>
<dbReference type="Proteomes" id="UP001157133">
    <property type="component" value="Unassembled WGS sequence"/>
</dbReference>
<sequence>MIGAVVVLYKPDVNVVSKLIESLVEQVDRVILVDNSPSQSQFLKLDDNVEYVFFGQNKGIASGHNYGLKVLMARKFDYAVLFDQDSYVDEYYVRGMQELFELSEQMDFDLAAIGPKISCNFTDNIIKPKFQRTAFDYDSLQGVPQIIASGMTIKVSALEKIGLKEDSLFIDGVDHEWCWRAKQKGFHVAQAKNIIMNHRLGDSRSKFLGLTYKVGSPIRLYYQFRNILILSRRGYVPTYWKVRCISLMPVRLFLNAVMQRQRKARLRFMLLGLIDGIFKRVGPYKQTFQKHL</sequence>
<organism evidence="5 6">
    <name type="scientific">Thalassotalea eurytherma</name>
    <dbReference type="NCBI Taxonomy" id="1144278"/>
    <lineage>
        <taxon>Bacteria</taxon>
        <taxon>Pseudomonadati</taxon>
        <taxon>Pseudomonadota</taxon>
        <taxon>Gammaproteobacteria</taxon>
        <taxon>Alteromonadales</taxon>
        <taxon>Colwelliaceae</taxon>
        <taxon>Thalassotalea</taxon>
    </lineage>
</organism>
<feature type="domain" description="Glycosyltransferase 2-like" evidence="4">
    <location>
        <begin position="13"/>
        <end position="102"/>
    </location>
</feature>
<dbReference type="PANTHER" id="PTHR43179:SF12">
    <property type="entry name" value="GALACTOFURANOSYLTRANSFERASE GLFT2"/>
    <property type="match status" value="1"/>
</dbReference>
<reference evidence="5 6" key="1">
    <citation type="submission" date="2023-03" db="EMBL/GenBank/DDBJ databases">
        <title>Draft genome sequence of Thalassotalea eurytherma JCM 18482T.</title>
        <authorList>
            <person name="Sawabe T."/>
        </authorList>
    </citation>
    <scope>NUCLEOTIDE SEQUENCE [LARGE SCALE GENOMIC DNA]</scope>
    <source>
        <strain evidence="5 6">JCM 18482</strain>
    </source>
</reference>
<dbReference type="SUPFAM" id="SSF53448">
    <property type="entry name" value="Nucleotide-diphospho-sugar transferases"/>
    <property type="match status" value="1"/>
</dbReference>
<dbReference type="InterPro" id="IPR029044">
    <property type="entry name" value="Nucleotide-diphossugar_trans"/>
</dbReference>
<keyword evidence="2" id="KW-0328">Glycosyltransferase</keyword>
<name>A0ABQ6H4A3_9GAMM</name>
<evidence type="ECO:0000313" key="5">
    <source>
        <dbReference type="EMBL" id="GLX81276.1"/>
    </source>
</evidence>
<dbReference type="Pfam" id="PF00535">
    <property type="entry name" value="Glycos_transf_2"/>
    <property type="match status" value="1"/>
</dbReference>
<evidence type="ECO:0000313" key="6">
    <source>
        <dbReference type="Proteomes" id="UP001157133"/>
    </source>
</evidence>
<dbReference type="Gene3D" id="3.90.550.10">
    <property type="entry name" value="Spore Coat Polysaccharide Biosynthesis Protein SpsA, Chain A"/>
    <property type="match status" value="1"/>
</dbReference>
<dbReference type="RefSeq" id="WP_284206599.1">
    <property type="nucleotide sequence ID" value="NZ_BSSU01000003.1"/>
</dbReference>
<evidence type="ECO:0000256" key="1">
    <source>
        <dbReference type="ARBA" id="ARBA00006739"/>
    </source>
</evidence>
<comment type="caution">
    <text evidence="5">The sequence shown here is derived from an EMBL/GenBank/DDBJ whole genome shotgun (WGS) entry which is preliminary data.</text>
</comment>
<dbReference type="CDD" id="cd02526">
    <property type="entry name" value="GT2_RfbF_like"/>
    <property type="match status" value="1"/>
</dbReference>
<comment type="similarity">
    <text evidence="1">Belongs to the glycosyltransferase 2 family.</text>
</comment>
<proteinExistence type="inferred from homology"/>
<evidence type="ECO:0000256" key="3">
    <source>
        <dbReference type="ARBA" id="ARBA00022679"/>
    </source>
</evidence>
<dbReference type="EMBL" id="BSSU01000003">
    <property type="protein sequence ID" value="GLX81276.1"/>
    <property type="molecule type" value="Genomic_DNA"/>
</dbReference>
<dbReference type="PANTHER" id="PTHR43179">
    <property type="entry name" value="RHAMNOSYLTRANSFERASE WBBL"/>
    <property type="match status" value="1"/>
</dbReference>
<evidence type="ECO:0000259" key="4">
    <source>
        <dbReference type="Pfam" id="PF00535"/>
    </source>
</evidence>
<evidence type="ECO:0000256" key="2">
    <source>
        <dbReference type="ARBA" id="ARBA00022676"/>
    </source>
</evidence>
<keyword evidence="3" id="KW-0808">Transferase</keyword>